<proteinExistence type="predicted"/>
<comment type="caution">
    <text evidence="1">The sequence shown here is derived from an EMBL/GenBank/DDBJ whole genome shotgun (WGS) entry which is preliminary data.</text>
</comment>
<evidence type="ECO:0000313" key="2">
    <source>
        <dbReference type="Proteomes" id="UP000887013"/>
    </source>
</evidence>
<sequence length="235" mass="26668">MPGVVCSRHFPRARAQRRLVSYYNHYSIDREVDEPHRRKLLCLPVRSNSHFVQLSVACTGLYLASVTSLGSVAVYGRLLGPSWVFGSPQKAWIVTEQPHHCVISCTLLSRFARKRKCAFDISRHHHYLELLMRCCASAHPLLFSMALSKQKPSCEAWLMPSTHLSLFAYLRVTPSQFSSPSVKSLSIKESSAFCKGRRGQAHHAFFLSSLRFFSPSESFLLLQMKLHFPSSKLKA</sequence>
<keyword evidence="2" id="KW-1185">Reference proteome</keyword>
<reference evidence="1" key="1">
    <citation type="submission" date="2020-08" db="EMBL/GenBank/DDBJ databases">
        <title>Multicomponent nature underlies the extraordinary mechanical properties of spider dragline silk.</title>
        <authorList>
            <person name="Kono N."/>
            <person name="Nakamura H."/>
            <person name="Mori M."/>
            <person name="Yoshida Y."/>
            <person name="Ohtoshi R."/>
            <person name="Malay A.D."/>
            <person name="Moran D.A.P."/>
            <person name="Tomita M."/>
            <person name="Numata K."/>
            <person name="Arakawa K."/>
        </authorList>
    </citation>
    <scope>NUCLEOTIDE SEQUENCE</scope>
</reference>
<evidence type="ECO:0000313" key="1">
    <source>
        <dbReference type="EMBL" id="GFT94093.1"/>
    </source>
</evidence>
<name>A0A8X6PZD0_NEPPI</name>
<accession>A0A8X6PZD0</accession>
<dbReference type="Proteomes" id="UP000887013">
    <property type="component" value="Unassembled WGS sequence"/>
</dbReference>
<protein>
    <submittedName>
        <fullName evidence="1">Uncharacterized protein</fullName>
    </submittedName>
</protein>
<dbReference type="EMBL" id="BMAW01025830">
    <property type="protein sequence ID" value="GFT94093.1"/>
    <property type="molecule type" value="Genomic_DNA"/>
</dbReference>
<dbReference type="AlphaFoldDB" id="A0A8X6PZD0"/>
<organism evidence="1 2">
    <name type="scientific">Nephila pilipes</name>
    <name type="common">Giant wood spider</name>
    <name type="synonym">Nephila maculata</name>
    <dbReference type="NCBI Taxonomy" id="299642"/>
    <lineage>
        <taxon>Eukaryota</taxon>
        <taxon>Metazoa</taxon>
        <taxon>Ecdysozoa</taxon>
        <taxon>Arthropoda</taxon>
        <taxon>Chelicerata</taxon>
        <taxon>Arachnida</taxon>
        <taxon>Araneae</taxon>
        <taxon>Araneomorphae</taxon>
        <taxon>Entelegynae</taxon>
        <taxon>Araneoidea</taxon>
        <taxon>Nephilidae</taxon>
        <taxon>Nephila</taxon>
    </lineage>
</organism>
<gene>
    <name evidence="1" type="ORF">NPIL_148801</name>
</gene>